<dbReference type="STRING" id="81857.IV38_GL001865"/>
<proteinExistence type="predicted"/>
<dbReference type="AlphaFoldDB" id="A0A0R2FMS0"/>
<gene>
    <name evidence="2" type="ORF">IV38_GL001865</name>
    <name evidence="3" type="ORF">IV40_GL001969</name>
</gene>
<reference evidence="4 5" key="1">
    <citation type="journal article" date="2015" name="Genome Announc.">
        <title>Expanding the biotechnology potential of lactobacilli through comparative genomics of 213 strains and associated genera.</title>
        <authorList>
            <person name="Sun Z."/>
            <person name="Harris H.M."/>
            <person name="McCann A."/>
            <person name="Guo C."/>
            <person name="Argimon S."/>
            <person name="Zhang W."/>
            <person name="Yang X."/>
            <person name="Jeffery I.B."/>
            <person name="Cooney J.C."/>
            <person name="Kagawa T.F."/>
            <person name="Liu W."/>
            <person name="Song Y."/>
            <person name="Salvetti E."/>
            <person name="Wrobel A."/>
            <person name="Rasinkangas P."/>
            <person name="Parkhill J."/>
            <person name="Rea M.C."/>
            <person name="O'Sullivan O."/>
            <person name="Ritari J."/>
            <person name="Douillard F.P."/>
            <person name="Paul Ross R."/>
            <person name="Yang R."/>
            <person name="Briner A.E."/>
            <person name="Felis G.E."/>
            <person name="de Vos W.M."/>
            <person name="Barrangou R."/>
            <person name="Klaenhammer T.R."/>
            <person name="Caufield P.W."/>
            <person name="Cui Y."/>
            <person name="Zhang H."/>
            <person name="O'Toole P.W."/>
        </authorList>
    </citation>
    <scope>NUCLEOTIDE SEQUENCE [LARGE SCALE GENOMIC DNA]</scope>
    <source>
        <strain evidence="2 5">ATCC BAA-66</strain>
        <strain evidence="3 4">DSM 13344</strain>
    </source>
</reference>
<dbReference type="Pfam" id="PF01458">
    <property type="entry name" value="SUFBD_core"/>
    <property type="match status" value="1"/>
</dbReference>
<dbReference type="SUPFAM" id="SSF101960">
    <property type="entry name" value="Stabilizer of iron transporter SufD"/>
    <property type="match status" value="1"/>
</dbReference>
<evidence type="ECO:0000313" key="3">
    <source>
        <dbReference type="EMBL" id="KRN30380.1"/>
    </source>
</evidence>
<dbReference type="OrthoDB" id="9803529at2"/>
<accession>A0A0R2FMS0</accession>
<dbReference type="PATRIC" id="fig|81857.3.peg.1891"/>
<comment type="caution">
    <text evidence="2">The sequence shown here is derived from an EMBL/GenBank/DDBJ whole genome shotgun (WGS) entry which is preliminary data.</text>
</comment>
<keyword evidence="4" id="KW-1185">Reference proteome</keyword>
<dbReference type="Proteomes" id="UP000051751">
    <property type="component" value="Unassembled WGS sequence"/>
</dbReference>
<dbReference type="InterPro" id="IPR055346">
    <property type="entry name" value="Fe-S_cluster_assembly_SufBD"/>
</dbReference>
<dbReference type="PANTHER" id="PTHR43575:SF1">
    <property type="entry name" value="PROTEIN ABCI7, CHLOROPLASTIC"/>
    <property type="match status" value="1"/>
</dbReference>
<organism evidence="2 5">
    <name type="scientific">Lactobacillus selangorensis</name>
    <dbReference type="NCBI Taxonomy" id="81857"/>
    <lineage>
        <taxon>Bacteria</taxon>
        <taxon>Bacillati</taxon>
        <taxon>Bacillota</taxon>
        <taxon>Bacilli</taxon>
        <taxon>Lactobacillales</taxon>
        <taxon>Lactobacillaceae</taxon>
        <taxon>Lactobacillus</taxon>
    </lineage>
</organism>
<dbReference type="Proteomes" id="UP000051645">
    <property type="component" value="Unassembled WGS sequence"/>
</dbReference>
<dbReference type="EMBL" id="JQAZ01000007">
    <property type="protein sequence ID" value="KRN30380.1"/>
    <property type="molecule type" value="Genomic_DNA"/>
</dbReference>
<evidence type="ECO:0000259" key="1">
    <source>
        <dbReference type="Pfam" id="PF01458"/>
    </source>
</evidence>
<protein>
    <submittedName>
        <fullName evidence="2">SufD protein</fullName>
    </submittedName>
</protein>
<dbReference type="InterPro" id="IPR000825">
    <property type="entry name" value="SUF_FeS_clus_asmbl_SufBD_core"/>
</dbReference>
<evidence type="ECO:0000313" key="2">
    <source>
        <dbReference type="EMBL" id="KRN27653.1"/>
    </source>
</evidence>
<evidence type="ECO:0000313" key="4">
    <source>
        <dbReference type="Proteomes" id="UP000051645"/>
    </source>
</evidence>
<dbReference type="RefSeq" id="WP_057770921.1">
    <property type="nucleotide sequence ID" value="NZ_JQAT01000006.1"/>
</dbReference>
<dbReference type="GO" id="GO:0016226">
    <property type="term" value="P:iron-sulfur cluster assembly"/>
    <property type="evidence" value="ECO:0007669"/>
    <property type="project" value="InterPro"/>
</dbReference>
<evidence type="ECO:0000313" key="5">
    <source>
        <dbReference type="Proteomes" id="UP000051751"/>
    </source>
</evidence>
<sequence length="360" mass="38611">MKMHTPRYAQMKTAKWGLHALRTPLADLAIQLANQDELLQNGGTFAVADHISSDVETAHRQTDPENAYLAAHFEQLTQTVQIEVPDQVQLTKPLLVDWQPTTPGNGNFHFSIRLGKNSRATVIITQKAGAIGLNSIGEIAVGADAQLEVAELNLFDHGSRAYFHQNANLDRNAALNWSIAQIGTGNVLGEFNTELNGTGASANIQAVSLAKKDEHIGLQTTVGHHAPHTTSRILQHGALFAQAETNLNAIGKIDHGAHGADAQQESRLLLLDPSAQGNANPILLIDENDVQAGHAASVGQVDLQQLYYLMSRGLTKETAENILVRSFLAPVLSSLPAGPIADQVDHLLGQRLGGIDPNEA</sequence>
<dbReference type="EMBL" id="JQAT01000006">
    <property type="protein sequence ID" value="KRN27653.1"/>
    <property type="molecule type" value="Genomic_DNA"/>
</dbReference>
<dbReference type="InterPro" id="IPR037284">
    <property type="entry name" value="SUF_FeS_clus_asmbl_SufBD_sf"/>
</dbReference>
<dbReference type="PANTHER" id="PTHR43575">
    <property type="entry name" value="PROTEIN ABCI7, CHLOROPLASTIC"/>
    <property type="match status" value="1"/>
</dbReference>
<name>A0A0R2FMS0_9LACO</name>
<feature type="domain" description="SUF system FeS cluster assembly SufBD core" evidence="1">
    <location>
        <begin position="109"/>
        <end position="327"/>
    </location>
</feature>